<dbReference type="PROSITE" id="PS00571">
    <property type="entry name" value="AMIDASES"/>
    <property type="match status" value="1"/>
</dbReference>
<dbReference type="GO" id="GO:0050567">
    <property type="term" value="F:glutaminyl-tRNA synthase (glutamine-hydrolyzing) activity"/>
    <property type="evidence" value="ECO:0007669"/>
    <property type="project" value="UniProtKB-EC"/>
</dbReference>
<name>A0A9D1HNW2_9FIRM</name>
<accession>A0A9D1HNW2</accession>
<keyword evidence="2" id="KW-0436">Ligase</keyword>
<dbReference type="PANTHER" id="PTHR11895">
    <property type="entry name" value="TRANSAMIDASE"/>
    <property type="match status" value="1"/>
</dbReference>
<organism evidence="2 3">
    <name type="scientific">Candidatus Fimiplasma intestinipullorum</name>
    <dbReference type="NCBI Taxonomy" id="2840825"/>
    <lineage>
        <taxon>Bacteria</taxon>
        <taxon>Bacillati</taxon>
        <taxon>Bacillota</taxon>
        <taxon>Clostridia</taxon>
        <taxon>Eubacteriales</taxon>
        <taxon>Candidatus Fimiplasma</taxon>
    </lineage>
</organism>
<feature type="domain" description="Amidase" evidence="1">
    <location>
        <begin position="29"/>
        <end position="462"/>
    </location>
</feature>
<comment type="caution">
    <text evidence="2">The sequence shown here is derived from an EMBL/GenBank/DDBJ whole genome shotgun (WGS) entry which is preliminary data.</text>
</comment>
<dbReference type="Proteomes" id="UP000824175">
    <property type="component" value="Unassembled WGS sequence"/>
</dbReference>
<evidence type="ECO:0000313" key="2">
    <source>
        <dbReference type="EMBL" id="HIU13546.1"/>
    </source>
</evidence>
<dbReference type="Gene3D" id="3.90.1300.10">
    <property type="entry name" value="Amidase signature (AS) domain"/>
    <property type="match status" value="1"/>
</dbReference>
<dbReference type="AlphaFoldDB" id="A0A9D1HNW2"/>
<dbReference type="PANTHER" id="PTHR11895:SF151">
    <property type="entry name" value="GLUTAMYL-TRNA(GLN) AMIDOTRANSFERASE SUBUNIT A"/>
    <property type="match status" value="1"/>
</dbReference>
<dbReference type="InterPro" id="IPR020556">
    <property type="entry name" value="Amidase_CS"/>
</dbReference>
<protein>
    <submittedName>
        <fullName evidence="2">Asp-tRNA(Asn)/Glu-tRNA(Gln) amidotransferase subunit GatA</fullName>
        <ecNumber evidence="2">6.3.5.7</ecNumber>
    </submittedName>
</protein>
<gene>
    <name evidence="2" type="primary">gatA</name>
    <name evidence="2" type="ORF">IAD15_05700</name>
</gene>
<sequence>MEAYTIEQLHRMFKEDPSRIKTYYMDLFDELTTQQQRTNALVRMTREEALAQLDKLSFDPDDPLSCIPMIVKDNFSTKGVATTASSRMLENYVPFYNATVIDRLYAHGAVMVGKSSMDELAMGGTNKSALTGPVRNPWNLNCIPGGSSGGSAALVASGAVPFALGSDTGDSIRKPAGFCGVVGFKPTWGRISRYGVIPYASSLDHVGAFTRSVADMAIVMEAMAGRDDHDMTSSNRPVPAYYQDLSGNIQGMHIAVIKNICDEVKNPDMLAAMQKALDVFRAKGAVVDEVEMDQQLLLAALPVYTIIANSEATSNHSCLDGIKYGLRVAGETADEVMINSRTAGFSDYIKRRFVLGNLALATENQERMFRKAQRVRRLIVEELNRIYENYDLIVTPVSGNTATPLEEATSNRLSNEYVILENNMVLGNFAGTPSLSLPLSFTDGMPFNIHLMGRIFEEQTVLNAGYALEAELGLKNQCAKGDQ</sequence>
<dbReference type="InterPro" id="IPR000120">
    <property type="entry name" value="Amidase"/>
</dbReference>
<dbReference type="InterPro" id="IPR036928">
    <property type="entry name" value="AS_sf"/>
</dbReference>
<proteinExistence type="predicted"/>
<evidence type="ECO:0000313" key="3">
    <source>
        <dbReference type="Proteomes" id="UP000824175"/>
    </source>
</evidence>
<reference evidence="2" key="1">
    <citation type="submission" date="2020-10" db="EMBL/GenBank/DDBJ databases">
        <authorList>
            <person name="Gilroy R."/>
        </authorList>
    </citation>
    <scope>NUCLEOTIDE SEQUENCE</scope>
    <source>
        <strain evidence="2">CHK195-11698</strain>
    </source>
</reference>
<dbReference type="InterPro" id="IPR023631">
    <property type="entry name" value="Amidase_dom"/>
</dbReference>
<dbReference type="EC" id="6.3.5.7" evidence="2"/>
<dbReference type="Pfam" id="PF01425">
    <property type="entry name" value="Amidase"/>
    <property type="match status" value="1"/>
</dbReference>
<evidence type="ECO:0000259" key="1">
    <source>
        <dbReference type="Pfam" id="PF01425"/>
    </source>
</evidence>
<dbReference type="EMBL" id="DVMJ01000051">
    <property type="protein sequence ID" value="HIU13546.1"/>
    <property type="molecule type" value="Genomic_DNA"/>
</dbReference>
<reference evidence="2" key="2">
    <citation type="journal article" date="2021" name="PeerJ">
        <title>Extensive microbial diversity within the chicken gut microbiome revealed by metagenomics and culture.</title>
        <authorList>
            <person name="Gilroy R."/>
            <person name="Ravi A."/>
            <person name="Getino M."/>
            <person name="Pursley I."/>
            <person name="Horton D.L."/>
            <person name="Alikhan N.F."/>
            <person name="Baker D."/>
            <person name="Gharbi K."/>
            <person name="Hall N."/>
            <person name="Watson M."/>
            <person name="Adriaenssens E.M."/>
            <person name="Foster-Nyarko E."/>
            <person name="Jarju S."/>
            <person name="Secka A."/>
            <person name="Antonio M."/>
            <person name="Oren A."/>
            <person name="Chaudhuri R.R."/>
            <person name="La Ragione R."/>
            <person name="Hildebrand F."/>
            <person name="Pallen M.J."/>
        </authorList>
    </citation>
    <scope>NUCLEOTIDE SEQUENCE</scope>
    <source>
        <strain evidence="2">CHK195-11698</strain>
    </source>
</reference>
<dbReference type="SUPFAM" id="SSF75304">
    <property type="entry name" value="Amidase signature (AS) enzymes"/>
    <property type="match status" value="1"/>
</dbReference>